<reference evidence="1 2" key="1">
    <citation type="submission" date="2019-12" db="EMBL/GenBank/DDBJ databases">
        <title>Mucilaginibacter sp. HME9299 genome sequencing and assembly.</title>
        <authorList>
            <person name="Kang H."/>
            <person name="Kim H."/>
            <person name="Joh K."/>
        </authorList>
    </citation>
    <scope>NUCLEOTIDE SEQUENCE [LARGE SCALE GENOMIC DNA]</scope>
    <source>
        <strain evidence="1 2">HME9299</strain>
    </source>
</reference>
<proteinExistence type="predicted"/>
<keyword evidence="2" id="KW-1185">Reference proteome</keyword>
<dbReference type="InterPro" id="IPR025563">
    <property type="entry name" value="DUF4286"/>
</dbReference>
<dbReference type="OrthoDB" id="1121837at2"/>
<dbReference type="RefSeq" id="WP_157540012.1">
    <property type="nucleotide sequence ID" value="NZ_WQLA01000001.1"/>
</dbReference>
<name>A0A6I4I886_9SPHI</name>
<protein>
    <submittedName>
        <fullName evidence="1">DUF4286 family protein</fullName>
    </submittedName>
</protein>
<comment type="caution">
    <text evidence="1">The sequence shown here is derived from an EMBL/GenBank/DDBJ whole genome shotgun (WGS) entry which is preliminary data.</text>
</comment>
<dbReference type="Pfam" id="PF14114">
    <property type="entry name" value="DUF4286"/>
    <property type="match status" value="1"/>
</dbReference>
<dbReference type="Proteomes" id="UP000434850">
    <property type="component" value="Unassembled WGS sequence"/>
</dbReference>
<dbReference type="EMBL" id="WQLA01000001">
    <property type="protein sequence ID" value="MVN90248.1"/>
    <property type="molecule type" value="Genomic_DNA"/>
</dbReference>
<dbReference type="AlphaFoldDB" id="A0A6I4I886"/>
<accession>A0A6I4I886</accession>
<evidence type="ECO:0000313" key="2">
    <source>
        <dbReference type="Proteomes" id="UP000434850"/>
    </source>
</evidence>
<sequence>MIIYNETFVVDAGASTEWLQWMKQEHIPAAMQTACFTEFQILEIIDSPNEGATFCIQYKTPELSKFEEFKNQHLQALHVRHHQQFENRYVLFNSIMKTVD</sequence>
<gene>
    <name evidence="1" type="ORF">GO816_03835</name>
</gene>
<evidence type="ECO:0000313" key="1">
    <source>
        <dbReference type="EMBL" id="MVN90248.1"/>
    </source>
</evidence>
<organism evidence="1 2">
    <name type="scientific">Mucilaginibacter aquatilis</name>
    <dbReference type="NCBI Taxonomy" id="1517760"/>
    <lineage>
        <taxon>Bacteria</taxon>
        <taxon>Pseudomonadati</taxon>
        <taxon>Bacteroidota</taxon>
        <taxon>Sphingobacteriia</taxon>
        <taxon>Sphingobacteriales</taxon>
        <taxon>Sphingobacteriaceae</taxon>
        <taxon>Mucilaginibacter</taxon>
    </lineage>
</organism>